<evidence type="ECO:0000313" key="1">
    <source>
        <dbReference type="EMBL" id="CAL1411421.1"/>
    </source>
</evidence>
<dbReference type="EMBL" id="OZ034822">
    <property type="protein sequence ID" value="CAL1411421.1"/>
    <property type="molecule type" value="Genomic_DNA"/>
</dbReference>
<proteinExistence type="predicted"/>
<gene>
    <name evidence="1" type="ORF">LTRI10_LOCUS50779</name>
</gene>
<accession>A0AAV2GLR6</accession>
<organism evidence="1 2">
    <name type="scientific">Linum trigynum</name>
    <dbReference type="NCBI Taxonomy" id="586398"/>
    <lineage>
        <taxon>Eukaryota</taxon>
        <taxon>Viridiplantae</taxon>
        <taxon>Streptophyta</taxon>
        <taxon>Embryophyta</taxon>
        <taxon>Tracheophyta</taxon>
        <taxon>Spermatophyta</taxon>
        <taxon>Magnoliopsida</taxon>
        <taxon>eudicotyledons</taxon>
        <taxon>Gunneridae</taxon>
        <taxon>Pentapetalae</taxon>
        <taxon>rosids</taxon>
        <taxon>fabids</taxon>
        <taxon>Malpighiales</taxon>
        <taxon>Linaceae</taxon>
        <taxon>Linum</taxon>
    </lineage>
</organism>
<dbReference type="Proteomes" id="UP001497516">
    <property type="component" value="Chromosome 9"/>
</dbReference>
<sequence length="71" mass="7952">MMTFPKMGQALLRIKHRVPRPCLQGMMARNSAPQVPIGRLPFQVHQMKSPTVLSSQFLFGAATGRRKVSCQ</sequence>
<dbReference type="AlphaFoldDB" id="A0AAV2GLR6"/>
<name>A0AAV2GLR6_9ROSI</name>
<protein>
    <submittedName>
        <fullName evidence="1">Uncharacterized protein</fullName>
    </submittedName>
</protein>
<keyword evidence="2" id="KW-1185">Reference proteome</keyword>
<reference evidence="1 2" key="1">
    <citation type="submission" date="2024-04" db="EMBL/GenBank/DDBJ databases">
        <authorList>
            <person name="Fracassetti M."/>
        </authorList>
    </citation>
    <scope>NUCLEOTIDE SEQUENCE [LARGE SCALE GENOMIC DNA]</scope>
</reference>
<evidence type="ECO:0000313" key="2">
    <source>
        <dbReference type="Proteomes" id="UP001497516"/>
    </source>
</evidence>